<reference evidence="2 3" key="1">
    <citation type="submission" date="2017-08" db="EMBL/GenBank/DDBJ databases">
        <title>Acidophilic green algal genome provides insights into adaptation to an acidic environment.</title>
        <authorList>
            <person name="Hirooka S."/>
            <person name="Hirose Y."/>
            <person name="Kanesaki Y."/>
            <person name="Higuchi S."/>
            <person name="Fujiwara T."/>
            <person name="Onuma R."/>
            <person name="Era A."/>
            <person name="Ohbayashi R."/>
            <person name="Uzuka A."/>
            <person name="Nozaki H."/>
            <person name="Yoshikawa H."/>
            <person name="Miyagishima S.Y."/>
        </authorList>
    </citation>
    <scope>NUCLEOTIDE SEQUENCE [LARGE SCALE GENOMIC DNA]</scope>
    <source>
        <strain evidence="2 3">NIES-2499</strain>
    </source>
</reference>
<sequence>MLQTRKYTMHRMEEVFLKTWLITSFVPERGRDKVLMSGSTGLELQRYLRPGGHLRCLSSDSASTTQEASVNVTKMDSATLQSLASLIYSRTDLFQSYLSRSEAEVAQQLQQLIGKLDRPRRALLMQKLAAVSEKRATPFILAWTASSIMKEIAQLSKSDPTSLSTFYPHLVSIAKTLASASGDLAASKSKTENDLVAWLLKPTGSLLTWDLLLQMPCMEQLLETACKVNAKVALASNVLGVFNPGLVEESLQGGQSHVAYILGQLHVSSRQKLTAITDSTSSPPQFPIDFVAKARAKIQGMDSQAPSSPSTTPSPLSGGLPSNDNATTSPIAQSDAVPTADYDPAVKEGIVGLALYKWLNLKLGLELNPDVQLVNRLLHTSPFEVMLPQGLESRDGNEADGGSEAVTSALSCLSHDLLHSTVQHLSALPNLSAADLLAELDSSVSSVKSFEAAMMAAGGDSNNIGDPNPSRAVLHAVHTWRREALLQGVPCIMATASAGELAALSNEQVLRVQNAAQRLETSWRLLEGLIKPGYDGKLGIYLAQLQALPQDNRLALAWGLRKPEAAHAIRPLLLSAFYSSTVHRYHSHQGEVSKYEALVQAFTLERYTAELDVMGDGVSAALNQTGLALSQSDLSRPEKLPLESFLIKSQKKSADNVQELNLLLENGSESVSEAGVLASFEALIQGLEGEEDQPKEIEKVPATLREWFAAAKLSVNRLSPSMLSLLRRFLALKIRVSKSDALESQQKSRLLLGAVQAEIKRADRVARGSLASPSSVSPPSPYWVSIDVSSQRKDKVGGSSSSFMTGVMSSSSSGTVHTIDPDIVRTLLDNPDSREFNEWLQSTALLQSQPFSQQPYKLLAEKHLEMDLDRYLKMRHDPELSISFKTPPRAWREAGRVGLGTETDFIEGMKAGLDSFLAAKGMEPTGEMEWEVYKEHALAEFSVLREAHEDALREAGHSCFFNSRAEAMFLRSWMESSIPSSSPIHDQAFTYLETLEGNSSWSFAQKKIAVQRLIKLSQHFSMQTDVLERGSPFAPLFSPDKPKPLTPNLKPIRNEVKDKDVFPTNF</sequence>
<name>A0A250WYH6_9CHLO</name>
<proteinExistence type="predicted"/>
<comment type="caution">
    <text evidence="2">The sequence shown here is derived from an EMBL/GenBank/DDBJ whole genome shotgun (WGS) entry which is preliminary data.</text>
</comment>
<evidence type="ECO:0000256" key="1">
    <source>
        <dbReference type="SAM" id="MobiDB-lite"/>
    </source>
</evidence>
<organism evidence="2 3">
    <name type="scientific">Chlamydomonas eustigma</name>
    <dbReference type="NCBI Taxonomy" id="1157962"/>
    <lineage>
        <taxon>Eukaryota</taxon>
        <taxon>Viridiplantae</taxon>
        <taxon>Chlorophyta</taxon>
        <taxon>core chlorophytes</taxon>
        <taxon>Chlorophyceae</taxon>
        <taxon>CS clade</taxon>
        <taxon>Chlamydomonadales</taxon>
        <taxon>Chlamydomonadaceae</taxon>
        <taxon>Chlamydomonas</taxon>
    </lineage>
</organism>
<gene>
    <name evidence="2" type="ORF">CEUSTIGMA_g3192.t1</name>
</gene>
<dbReference type="OrthoDB" id="552257at2759"/>
<dbReference type="Proteomes" id="UP000232323">
    <property type="component" value="Unassembled WGS sequence"/>
</dbReference>
<feature type="region of interest" description="Disordered" evidence="1">
    <location>
        <begin position="299"/>
        <end position="336"/>
    </location>
</feature>
<feature type="compositionally biased region" description="Low complexity" evidence="1">
    <location>
        <begin position="306"/>
        <end position="322"/>
    </location>
</feature>
<protein>
    <submittedName>
        <fullName evidence="2">Uncharacterized protein</fullName>
    </submittedName>
</protein>
<evidence type="ECO:0000313" key="3">
    <source>
        <dbReference type="Proteomes" id="UP000232323"/>
    </source>
</evidence>
<keyword evidence="3" id="KW-1185">Reference proteome</keyword>
<dbReference type="EMBL" id="BEGY01000013">
    <property type="protein sequence ID" value="GAX75749.1"/>
    <property type="molecule type" value="Genomic_DNA"/>
</dbReference>
<evidence type="ECO:0000313" key="2">
    <source>
        <dbReference type="EMBL" id="GAX75749.1"/>
    </source>
</evidence>
<feature type="compositionally biased region" description="Polar residues" evidence="1">
    <location>
        <begin position="323"/>
        <end position="332"/>
    </location>
</feature>
<dbReference type="AlphaFoldDB" id="A0A250WYH6"/>
<accession>A0A250WYH6</accession>